<reference evidence="1 2" key="1">
    <citation type="journal article" date="2020" name="Sci. Rep.">
        <title>A novel cyanobacterial geosmin producer, revising GeoA distribution and dispersion patterns in Bacteria.</title>
        <authorList>
            <person name="Churro C."/>
            <person name="Semedo-Aguiar A.P."/>
            <person name="Silva A.D."/>
            <person name="Pereira-Leal J.B."/>
            <person name="Leite R.B."/>
        </authorList>
    </citation>
    <scope>NUCLEOTIDE SEQUENCE [LARGE SCALE GENOMIC DNA]</scope>
    <source>
        <strain evidence="1 2">IPMA8</strain>
    </source>
</reference>
<protein>
    <submittedName>
        <fullName evidence="1">Uncharacterized protein</fullName>
    </submittedName>
</protein>
<sequence>MKPIIVTYLPILSCFKWPLINAENTNLHLLYTFISKLDLDLNLILNHPNLPSVLSSGTLAALKNCPEYW</sequence>
<organism evidence="1 2">
    <name type="scientific">Microcoleus asticus IPMA8</name>
    <dbReference type="NCBI Taxonomy" id="2563858"/>
    <lineage>
        <taxon>Bacteria</taxon>
        <taxon>Bacillati</taxon>
        <taxon>Cyanobacteriota</taxon>
        <taxon>Cyanophyceae</taxon>
        <taxon>Oscillatoriophycideae</taxon>
        <taxon>Oscillatoriales</taxon>
        <taxon>Microcoleaceae</taxon>
        <taxon>Microcoleus</taxon>
        <taxon>Microcoleus asticus</taxon>
    </lineage>
</organism>
<proteinExistence type="predicted"/>
<evidence type="ECO:0000313" key="2">
    <source>
        <dbReference type="Proteomes" id="UP000702425"/>
    </source>
</evidence>
<dbReference type="Proteomes" id="UP000702425">
    <property type="component" value="Unassembled WGS sequence"/>
</dbReference>
<name>A0ABX2D7N1_9CYAN</name>
<dbReference type="EMBL" id="SRRZ01000268">
    <property type="protein sequence ID" value="NQE38588.1"/>
    <property type="molecule type" value="Genomic_DNA"/>
</dbReference>
<comment type="caution">
    <text evidence="1">The sequence shown here is derived from an EMBL/GenBank/DDBJ whole genome shotgun (WGS) entry which is preliminary data.</text>
</comment>
<keyword evidence="2" id="KW-1185">Reference proteome</keyword>
<evidence type="ECO:0000313" key="1">
    <source>
        <dbReference type="EMBL" id="NQE38588.1"/>
    </source>
</evidence>
<gene>
    <name evidence="1" type="ORF">E5S67_06373</name>
</gene>
<accession>A0ABX2D7N1</accession>